<proteinExistence type="predicted"/>
<evidence type="ECO:0000313" key="2">
    <source>
        <dbReference type="Proteomes" id="UP001416858"/>
    </source>
</evidence>
<gene>
    <name evidence="1" type="ORF">Rcae01_04329</name>
</gene>
<name>A0ABP9VUQ7_9BACT</name>
<sequence>MDPNASSIFSADPSLISRGTLAAAPLDFPIRPTGDALLGRSPAHHLAGNTTPELCPHGSNDKKGPVFTVQRRLESVVGSRSQLRFCWIGRAAEVGKSVFTVQITAFLRSIELVISAQPIESDCAQT</sequence>
<protein>
    <submittedName>
        <fullName evidence="1">Uncharacterized protein</fullName>
    </submittedName>
</protein>
<organism evidence="1 2">
    <name type="scientific">Novipirellula caenicola</name>
    <dbReference type="NCBI Taxonomy" id="1536901"/>
    <lineage>
        <taxon>Bacteria</taxon>
        <taxon>Pseudomonadati</taxon>
        <taxon>Planctomycetota</taxon>
        <taxon>Planctomycetia</taxon>
        <taxon>Pirellulales</taxon>
        <taxon>Pirellulaceae</taxon>
        <taxon>Novipirellula</taxon>
    </lineage>
</organism>
<dbReference type="EMBL" id="BAABRO010000011">
    <property type="protein sequence ID" value="GAA5508860.1"/>
    <property type="molecule type" value="Genomic_DNA"/>
</dbReference>
<evidence type="ECO:0000313" key="1">
    <source>
        <dbReference type="EMBL" id="GAA5508860.1"/>
    </source>
</evidence>
<keyword evidence="2" id="KW-1185">Reference proteome</keyword>
<dbReference type="Proteomes" id="UP001416858">
    <property type="component" value="Unassembled WGS sequence"/>
</dbReference>
<comment type="caution">
    <text evidence="1">The sequence shown here is derived from an EMBL/GenBank/DDBJ whole genome shotgun (WGS) entry which is preliminary data.</text>
</comment>
<accession>A0ABP9VUQ7</accession>
<reference evidence="1 2" key="1">
    <citation type="submission" date="2024-02" db="EMBL/GenBank/DDBJ databases">
        <title>Rhodopirellula caenicola NBRC 110016.</title>
        <authorList>
            <person name="Ichikawa N."/>
            <person name="Katano-Makiyama Y."/>
            <person name="Hidaka K."/>
        </authorList>
    </citation>
    <scope>NUCLEOTIDE SEQUENCE [LARGE SCALE GENOMIC DNA]</scope>
    <source>
        <strain evidence="1 2">NBRC 110016</strain>
    </source>
</reference>